<dbReference type="EMBL" id="MPDP01000183">
    <property type="protein sequence ID" value="KAK1472758.1"/>
    <property type="molecule type" value="Genomic_DNA"/>
</dbReference>
<dbReference type="PROSITE" id="PS50984">
    <property type="entry name" value="TRUD"/>
    <property type="match status" value="1"/>
</dbReference>
<dbReference type="InterPro" id="IPR042214">
    <property type="entry name" value="TruD_catalytic"/>
</dbReference>
<feature type="compositionally biased region" description="Basic and acidic residues" evidence="3">
    <location>
        <begin position="1353"/>
        <end position="1365"/>
    </location>
</feature>
<comment type="similarity">
    <text evidence="1">Belongs to the pseudouridine synthase TruD family.</text>
</comment>
<feature type="compositionally biased region" description="Basic and acidic residues" evidence="3">
    <location>
        <begin position="741"/>
        <end position="763"/>
    </location>
</feature>
<feature type="region of interest" description="Disordered" evidence="3">
    <location>
        <begin position="138"/>
        <end position="160"/>
    </location>
</feature>
<dbReference type="Gene3D" id="3.20.20.140">
    <property type="entry name" value="Metal-dependent hydrolases"/>
    <property type="match status" value="1"/>
</dbReference>
<keyword evidence="6" id="KW-1185">Reference proteome</keyword>
<dbReference type="InterPro" id="IPR032466">
    <property type="entry name" value="Metal_Hydrolase"/>
</dbReference>
<dbReference type="GO" id="GO:0001522">
    <property type="term" value="P:pseudouridine synthesis"/>
    <property type="evidence" value="ECO:0007669"/>
    <property type="project" value="InterPro"/>
</dbReference>
<feature type="compositionally biased region" description="Basic and acidic residues" evidence="3">
    <location>
        <begin position="1438"/>
        <end position="1448"/>
    </location>
</feature>
<protein>
    <submittedName>
        <fullName evidence="5">tRNA pseudouridine synthase D</fullName>
    </submittedName>
</protein>
<evidence type="ECO:0000259" key="4">
    <source>
        <dbReference type="PROSITE" id="PS50984"/>
    </source>
</evidence>
<dbReference type="InterPro" id="IPR011760">
    <property type="entry name" value="PsdUridine_synth_TruD_insert"/>
</dbReference>
<dbReference type="InterPro" id="IPR020103">
    <property type="entry name" value="PsdUridine_synth_cat_dom_sf"/>
</dbReference>
<dbReference type="GO" id="GO:0003723">
    <property type="term" value="F:RNA binding"/>
    <property type="evidence" value="ECO:0007669"/>
    <property type="project" value="InterPro"/>
</dbReference>
<dbReference type="SUPFAM" id="SSF51556">
    <property type="entry name" value="Metallo-dependent hydrolases"/>
    <property type="match status" value="1"/>
</dbReference>
<feature type="compositionally biased region" description="Basic and acidic residues" evidence="3">
    <location>
        <begin position="862"/>
        <end position="874"/>
    </location>
</feature>
<dbReference type="Pfam" id="PF04909">
    <property type="entry name" value="Amidohydro_2"/>
    <property type="match status" value="1"/>
</dbReference>
<dbReference type="NCBIfam" id="TIGR00094">
    <property type="entry name" value="tRNA_TruD_broad"/>
    <property type="match status" value="1"/>
</dbReference>
<feature type="compositionally biased region" description="Polar residues" evidence="3">
    <location>
        <begin position="1366"/>
        <end position="1379"/>
    </location>
</feature>
<name>A0AAI9Y4S4_9PEZI</name>
<feature type="region of interest" description="Disordered" evidence="3">
    <location>
        <begin position="1174"/>
        <end position="1195"/>
    </location>
</feature>
<evidence type="ECO:0000256" key="3">
    <source>
        <dbReference type="SAM" id="MobiDB-lite"/>
    </source>
</evidence>
<comment type="caution">
    <text evidence="5">The sequence shown here is derived from an EMBL/GenBank/DDBJ whole genome shotgun (WGS) entry which is preliminary data.</text>
</comment>
<proteinExistence type="inferred from homology"/>
<dbReference type="Pfam" id="PF01142">
    <property type="entry name" value="TruD"/>
    <property type="match status" value="1"/>
</dbReference>
<accession>A0AAI9Y4S4</accession>
<feature type="compositionally biased region" description="Low complexity" evidence="3">
    <location>
        <begin position="1329"/>
        <end position="1338"/>
    </location>
</feature>
<dbReference type="GO" id="GO:0009982">
    <property type="term" value="F:pseudouridine synthase activity"/>
    <property type="evidence" value="ECO:0007669"/>
    <property type="project" value="InterPro"/>
</dbReference>
<feature type="compositionally biased region" description="Acidic residues" evidence="3">
    <location>
        <begin position="1177"/>
        <end position="1191"/>
    </location>
</feature>
<reference evidence="5" key="1">
    <citation type="submission" date="2016-11" db="EMBL/GenBank/DDBJ databases">
        <title>The genome sequence of Colletotrichum cuscutae.</title>
        <authorList>
            <person name="Baroncelli R."/>
        </authorList>
    </citation>
    <scope>NUCLEOTIDE SEQUENCE</scope>
    <source>
        <strain evidence="5">IMI 304802</strain>
    </source>
</reference>
<feature type="region of interest" description="Disordered" evidence="3">
    <location>
        <begin position="1298"/>
        <end position="1384"/>
    </location>
</feature>
<dbReference type="PANTHER" id="PTHR13326">
    <property type="entry name" value="TRNA PSEUDOURIDINE SYNTHASE D"/>
    <property type="match status" value="1"/>
</dbReference>
<dbReference type="PANTHER" id="PTHR13326:SF21">
    <property type="entry name" value="PSEUDOURIDYLATE SYNTHASE PUS7L"/>
    <property type="match status" value="1"/>
</dbReference>
<dbReference type="InterPro" id="IPR001656">
    <property type="entry name" value="PsdUridine_synth_TruD"/>
</dbReference>
<feature type="region of interest" description="Disordered" evidence="3">
    <location>
        <begin position="1430"/>
        <end position="1465"/>
    </location>
</feature>
<evidence type="ECO:0000313" key="6">
    <source>
        <dbReference type="Proteomes" id="UP001239213"/>
    </source>
</evidence>
<dbReference type="Proteomes" id="UP001239213">
    <property type="component" value="Unassembled WGS sequence"/>
</dbReference>
<keyword evidence="2" id="KW-0413">Isomerase</keyword>
<feature type="region of interest" description="Disordered" evidence="3">
    <location>
        <begin position="714"/>
        <end position="766"/>
    </location>
</feature>
<feature type="domain" description="TRUD" evidence="4">
    <location>
        <begin position="1015"/>
        <end position="1269"/>
    </location>
</feature>
<dbReference type="FunFam" id="3.20.20.140:FF:000055">
    <property type="entry name" value="Uracil-5-carboxylate decarboxylase"/>
    <property type="match status" value="1"/>
</dbReference>
<organism evidence="5 6">
    <name type="scientific">Colletotrichum cuscutae</name>
    <dbReference type="NCBI Taxonomy" id="1209917"/>
    <lineage>
        <taxon>Eukaryota</taxon>
        <taxon>Fungi</taxon>
        <taxon>Dikarya</taxon>
        <taxon>Ascomycota</taxon>
        <taxon>Pezizomycotina</taxon>
        <taxon>Sordariomycetes</taxon>
        <taxon>Hypocreomycetidae</taxon>
        <taxon>Glomerellales</taxon>
        <taxon>Glomerellaceae</taxon>
        <taxon>Colletotrichum</taxon>
        <taxon>Colletotrichum acutatum species complex</taxon>
    </lineage>
</organism>
<feature type="compositionally biased region" description="Pro residues" evidence="3">
    <location>
        <begin position="719"/>
        <end position="737"/>
    </location>
</feature>
<dbReference type="Gene3D" id="3.30.2350.20">
    <property type="entry name" value="TruD, catalytic domain"/>
    <property type="match status" value="2"/>
</dbReference>
<gene>
    <name evidence="5" type="ORF">CCUS01_17283</name>
</gene>
<dbReference type="GO" id="GO:0016787">
    <property type="term" value="F:hydrolase activity"/>
    <property type="evidence" value="ECO:0007669"/>
    <property type="project" value="InterPro"/>
</dbReference>
<dbReference type="InterPro" id="IPR006680">
    <property type="entry name" value="Amidohydro-rel"/>
</dbReference>
<evidence type="ECO:0000256" key="2">
    <source>
        <dbReference type="ARBA" id="ARBA00023235"/>
    </source>
</evidence>
<dbReference type="SUPFAM" id="SSF55120">
    <property type="entry name" value="Pseudouridine synthase"/>
    <property type="match status" value="1"/>
</dbReference>
<sequence>MDERFRDECGQVRCNLEEERLISIRRYDRLCKYLPTRGRALTSSGRGQATGHYRERLKREPFYKTGWVRGSYTLNFCRRGGERKPARGKTIEDNGGVPYLTLLTFGDARVWGFVRYAGEPGVADVVCRVTGTSLRAPGKASNLETDHNTNNNKTLDKPRSPTILATINPASRPITETDLTVLQVISIPAPSEDERQQRDVTRSFNFTMASSTPMTVVDVHTHMYPPSYVKILESRTTIPVVRSFPQTPDPRLILLASEEQALDEATKDPSAKPPGRPLTSHYASLDQKVHFMDTHKINISVISLANPWLDFIDASESGAMAKGVNEEFDGMCAAHPGRLFFFAALPLTASLETILEAINHVKALKYCRGIILGTSGLGEGLDDPDLLPIFKAIAAARLTIFLHPHYGLPNDVWGPRASNEYGHVLPLALGFPMETTIAVARMYLAGVFDDVPELRMLLAHSGGTLPFLAGRIESCIMHDGQLVREGKVGKGRRTIWSVLKEQIYLDAVIYSEVGLKAAIDASGADRLMFGTDHPFFPPLTSDEQGEWESGSEQAKAIMGGNAIEILRLKKLKTHESQSIGWTRFDGTELHRLPNFIPFTTFCWQFLKIWQLAPRCSFILHLILTHSGSSIYPSFTSFYPREQINSHYTSIQIKMAAEVRRSNGTRLDASLGITERIAPSKSFYLPRKTSPLTQPLRYTDFQVYEINKDGSVLHLTETRLPPPPKETTPPPPAPPAPAVPVVEEKKGEEEPKPEEPSKDGEAAEKPAAAIPEVPAEDIALLASLTNDDFANQLVTIYKTISADKMAKTEPVTSPIMDDKDKRSQLHQNVRRIFNSTIDTTTDPTGAIVARVPPPRGKGKGMRGGRDSNNNRENNKQKKKQPKAVAPGEGEYLHFTLYKENRDTMDALHQISKALRIKPQAIGTAGTKDRRAATTQRCSVRGQRADALLRARLFGVTVGDYRYAHSPIHLGAHRGNEFVIALKDCLVAGNPDLPPADRSSQIRASVEAAMASMHNPGWINYFGHQRFGTHAIGTHEVGRLLLQGDFEAAVNAILYYDEAIAQRALAGEVPDQGHARDELNRHRACKVFRDGGSAEEALSHLPRRFSAEASLIRHLGRSTAPSRRDFIGALTSITRGLRNMYLHAYQSYVWNHAASHRWRLYGKNVVEGDLVLESSSADADADADNEGGDDDADSSSAPARALTAEEAASGTYTIHDIVLPSPGHAVAYPTNAIGEFYTTFMRDNGGLDPHDMLRRHREFSLPGAYRKVVVRFLSEPSFEVRAYEDGEEQMHPTDMDRIRAAAGRGGNGKKRGRQEDENAEDQDAAKKVKTEAGAAGADGEATADEPMQDAPARTSEPKQEQEPEQRAETTTADPNGTPSTPEKTKTAVVVTFQLPKSAYATVALRELMGVDESEVAAAPTAAPAAPAAAITDTTAAAPEAAEKGKIDTKKQKASPLHGSKRLDTPRRDSPILLLPTHLVYFFCLYCSKPNRQPLGYTIMPTVFAGYPPPPPLVQVHVCLRYIYPESKSDRLKA</sequence>
<evidence type="ECO:0000313" key="5">
    <source>
        <dbReference type="EMBL" id="KAK1472758.1"/>
    </source>
</evidence>
<dbReference type="CDD" id="cd02576">
    <property type="entry name" value="PseudoU_synth_ScPUS7"/>
    <property type="match status" value="1"/>
</dbReference>
<feature type="region of interest" description="Disordered" evidence="3">
    <location>
        <begin position="836"/>
        <end position="884"/>
    </location>
</feature>
<dbReference type="GO" id="GO:0005634">
    <property type="term" value="C:nucleus"/>
    <property type="evidence" value="ECO:0007669"/>
    <property type="project" value="TreeGrafter"/>
</dbReference>
<evidence type="ECO:0000256" key="1">
    <source>
        <dbReference type="ARBA" id="ARBA00007953"/>
    </source>
</evidence>